<feature type="compositionally biased region" description="Acidic residues" evidence="6">
    <location>
        <begin position="541"/>
        <end position="555"/>
    </location>
</feature>
<dbReference type="PANTHER" id="PTHR45626">
    <property type="entry name" value="TRANSCRIPTION TERMINATION FACTOR 2-RELATED"/>
    <property type="match status" value="1"/>
</dbReference>
<gene>
    <name evidence="8" type="ORF">POSPLADRAFT_1045475</name>
</gene>
<dbReference type="InterPro" id="IPR027417">
    <property type="entry name" value="P-loop_NTPase"/>
</dbReference>
<dbReference type="EMBL" id="KZ110594">
    <property type="protein sequence ID" value="OSX64432.1"/>
    <property type="molecule type" value="Genomic_DNA"/>
</dbReference>
<evidence type="ECO:0000256" key="4">
    <source>
        <dbReference type="ARBA" id="ARBA00022801"/>
    </source>
</evidence>
<dbReference type="InterPro" id="IPR001525">
    <property type="entry name" value="C5_MeTfrase"/>
</dbReference>
<protein>
    <recommendedName>
        <fullName evidence="7">Helicase ATP-binding domain-containing protein</fullName>
    </recommendedName>
</protein>
<dbReference type="SUPFAM" id="SSF51905">
    <property type="entry name" value="FAD/NAD(P)-binding domain"/>
    <property type="match status" value="1"/>
</dbReference>
<dbReference type="OrthoDB" id="423221at2759"/>
<dbReference type="Proteomes" id="UP000194127">
    <property type="component" value="Unassembled WGS sequence"/>
</dbReference>
<dbReference type="STRING" id="670580.A0A1X6N7G5"/>
<dbReference type="InterPro" id="IPR050628">
    <property type="entry name" value="SNF2_RAD54_helicase_TF"/>
</dbReference>
<feature type="compositionally biased region" description="Basic residues" evidence="6">
    <location>
        <begin position="1589"/>
        <end position="1598"/>
    </location>
</feature>
<proteinExistence type="predicted"/>
<dbReference type="GO" id="GO:0008168">
    <property type="term" value="F:methyltransferase activity"/>
    <property type="evidence" value="ECO:0007669"/>
    <property type="project" value="UniProtKB-KW"/>
</dbReference>
<dbReference type="InterPro" id="IPR045340">
    <property type="entry name" value="DUF6533"/>
</dbReference>
<keyword evidence="1" id="KW-0489">Methyltransferase</keyword>
<dbReference type="Pfam" id="PF00145">
    <property type="entry name" value="DNA_methylase"/>
    <property type="match status" value="1"/>
</dbReference>
<dbReference type="GO" id="GO:0032259">
    <property type="term" value="P:methylation"/>
    <property type="evidence" value="ECO:0007669"/>
    <property type="project" value="UniProtKB-KW"/>
</dbReference>
<evidence type="ECO:0000256" key="3">
    <source>
        <dbReference type="ARBA" id="ARBA00022741"/>
    </source>
</evidence>
<feature type="compositionally biased region" description="Basic residues" evidence="6">
    <location>
        <begin position="1498"/>
        <end position="1512"/>
    </location>
</feature>
<evidence type="ECO:0000256" key="2">
    <source>
        <dbReference type="ARBA" id="ARBA00022679"/>
    </source>
</evidence>
<feature type="compositionally biased region" description="Basic and acidic residues" evidence="6">
    <location>
        <begin position="530"/>
        <end position="540"/>
    </location>
</feature>
<keyword evidence="5" id="KW-0067">ATP-binding</keyword>
<evidence type="ECO:0000313" key="9">
    <source>
        <dbReference type="Proteomes" id="UP000194127"/>
    </source>
</evidence>
<dbReference type="Pfam" id="PF20151">
    <property type="entry name" value="DUF6533"/>
    <property type="match status" value="1"/>
</dbReference>
<dbReference type="SUPFAM" id="SSF52540">
    <property type="entry name" value="P-loop containing nucleoside triphosphate hydrolases"/>
    <property type="match status" value="1"/>
</dbReference>
<feature type="compositionally biased region" description="Low complexity" evidence="6">
    <location>
        <begin position="1403"/>
        <end position="1419"/>
    </location>
</feature>
<feature type="compositionally biased region" description="Basic and acidic residues" evidence="6">
    <location>
        <begin position="1599"/>
        <end position="1618"/>
    </location>
</feature>
<feature type="region of interest" description="Disordered" evidence="6">
    <location>
        <begin position="1392"/>
        <end position="1421"/>
    </location>
</feature>
<dbReference type="Gene3D" id="3.40.50.150">
    <property type="entry name" value="Vaccinia Virus protein VP39"/>
    <property type="match status" value="1"/>
</dbReference>
<dbReference type="GO" id="GO:0016787">
    <property type="term" value="F:hydrolase activity"/>
    <property type="evidence" value="ECO:0007669"/>
    <property type="project" value="UniProtKB-KW"/>
</dbReference>
<reference evidence="8 9" key="1">
    <citation type="submission" date="2017-04" db="EMBL/GenBank/DDBJ databases">
        <title>Genome Sequence of the Model Brown-Rot Fungus Postia placenta SB12.</title>
        <authorList>
            <consortium name="DOE Joint Genome Institute"/>
            <person name="Gaskell J."/>
            <person name="Kersten P."/>
            <person name="Larrondo L.F."/>
            <person name="Canessa P."/>
            <person name="Martinez D."/>
            <person name="Hibbett D."/>
            <person name="Schmoll M."/>
            <person name="Kubicek C.P."/>
            <person name="Martinez A.T."/>
            <person name="Yadav J."/>
            <person name="Master E."/>
            <person name="Magnuson J.K."/>
            <person name="James T."/>
            <person name="Yaver D."/>
            <person name="Berka R."/>
            <person name="Labutti K."/>
            <person name="Lipzen A."/>
            <person name="Aerts A."/>
            <person name="Barry K."/>
            <person name="Henrissat B."/>
            <person name="Blanchette R."/>
            <person name="Grigoriev I."/>
            <person name="Cullen D."/>
        </authorList>
    </citation>
    <scope>NUCLEOTIDE SEQUENCE [LARGE SCALE GENOMIC DNA]</scope>
    <source>
        <strain evidence="8 9">MAD-698-R-SB12</strain>
    </source>
</reference>
<keyword evidence="4" id="KW-0378">Hydrolase</keyword>
<sequence>MRDATTRRFSTFHIRPFRPCLGSMAKGSKPGPTKAQKSITSFFGGAKARAEPEDVASGSESSDDEVEAPSAETSTKASKRAAPESSDLPPIHDIPSIFSDLVERVPEIKAVAERLQGRKLRVATMCSGTESPLLALELIRRSIAGHHGVNLEFEHVFSCEIEPFKQAYIERNFKPPLLFRDVCELGDSHATTAYGSLAPVPGDVDILIAGTSCVDYSNLNNEKQGIDADGESGRTFRGMMSWVKNHRPPLVILENVCSAPWDRVVDYFKKNNYSATHLRVDTKNFYIPHTRTRVYLLAVDERGSSLPKEWVQWINKLKRPASSTLDAFLLPSDDPRIHQAREKLVSESFNGVDRRTGRTDWNRCESRHQRARLEEELGNKRPLTSWDEGGFCKLPDFAWNDWGVGQVERVWDLMDISLLRSAKKGVDPSYKTQVWNLSQNVDRTIGSNKVGICPCLTPTMIPYITNRGGPMVGLEALSMQGLPVDELLLTRETEDQLADLAGNAMSTTVVGACMMAALIVGRKLLKDGSDERTYESKNDMEVDDDDNAPDDAMDIDNLEEGSVSVEDRVSGEDQLVEEPLDLTSTAQVALTTLLGNAEKSARLCECEGRKSITDRQLNRCQDCGSSSCVKCGGRPEHNFEPIDVQAHPRLSPSAFAKELKSTLPMSLLLANVTQQSLDDLKVASGVNIPAKRWSNWCAAVLRAAQQELRFVEPKRQDIWAATYESPVAYLELQLHPQQPEWRLFAKPEDHEPTNSEIRKLLEMPIARFVCQDGLFTGRWDFAFPHATSVQISITGDEPVPSWEQKIGLQGKEFLDKQVNSRLKIQVSAADRVHFDRDISGVYTLLDKCGTANSALHRKASGERDAHLPPLFLLLDPTRCGDSNDDSFVISISKRRYEYGETRPIICQLESKWRQSNTKETESVRCHIPYQWIEATDARFVPALGHDARYSVPGDHLNVSVSTVACGSANALLVCRVPLLDQAGPEWPRGTWEEVDKVHERVTFKALAWLIERIRNVGDHFSDWQEAALSQDHANCERCAPTAPALQWTKVKKRVVAIEDTAQAGEYERSLKRRPAPFVTQLKLEEDGVGIVRIGVNIASLTHRAMSRLPTVGRTEKITVSWRLTTDFTPAAKIQLPKFKLLSNRHDEERKQPPSFKIPLRPEQLRSLTWMLAQEATDATPFVEEEISEAILEPLGWRAEARAQRPVHIRGGVLADEVGYGKTAITLGLIDCTSKSVDKEFNKMKDMKGKIAVKATLVVVPPHLTRQWASEVKKFTGKRFKVVVLSTASNLNSLTVDEVQEADIVVVASNLFHSSVYLANLEAFAGAGSLPVQDGRYFNARLETVLSSLRRQVDRLREEGATAVMDQIKEGRKLDDDESNFFVATKRLKGKSYREAATASKTEPSNASSKSNGSSPSVSPRTGMIVEVVIPVSKKYTSSATSSVASTSATEATEEEDSDAPKTRPRRRIPRRAIQFSDEEEEQGSDGDFEPDDEEPKPKRLVKKAIYVKRGKKAAVSSDYEDESAEETQSEEETGIDTSMSMASEDELPKKPVPKSKAKAKPKGKAASKKSTMTSDDDRMDIDEPPPSKGKGKKVTKKRKAEDDDARPAKKKRREDTDPWKLGSHAVKKDWTQMQAPPMEMFHFARKVVDEYTYLDGKIHSMVTNLTAERHWVLSGTPPIHDFGALKTISAFLNLHLGVDDDGEGQSVQVKKRRREQTGMCIPFLVRSVALTFSPAVEKFHSFREVHSLEWHAHRHEIGQAFLDRFVRQNIAEIDEIPSSQELKLVNLPAAERAIYLELEHHLRALDMTVKRGKKSESDREKRVAQALGDSSTAEEALLKRCSHFELETSDKENAMKACEVIVEERTKQLENCKTELLKKLGEALKMEKKIGRLPDESLFQEYVRVTRNEGVGDHDATEQAQALLDKANVPRSLKSATNQAERNKGKKDEHLSNSTKELIWEHREQTHEIRRLTKELTGRVRSLRYFTAVRDLQRQADTPATVSCPMCEQDSVPIEEVAVLSSCGHMGCLKHVMECAEREECVYAASGACNAAARVLNVVRGSTLGVDDEARDGHGKHYGLKLEQVIHLIRTNTIDVEVYEQRTRTKPVSSLTTDSADHNSISGLAVANFLLTYIRNCGLHKERQGSRLAMLAIPTPEEETFIEFNSVYNYCTMVASVIIFYDYFLTLSQEIALVWSKQFTFVALVFHINRYTAFVWSIFNILAVFHWHSSESCNAVIIADDALFLVLYTTWAAFSALRVMFAYSRHTVVSSFGIGNICNTSYEVPFPTISKSSILPVFDNTTSSFTIPIGAIVISRCLLNLRQLGHDEDEELVLSLLPLSVWERPEVLPESFIYSTSQRNATKSIAIVGAGSAGLAALKAILDLPPETRAGWEVVLYERRRAVGGVWLGDPPGYEPHPPEVPETPLYPLLKTNTPHPTMTYPHFPFAEGTTLFPRWDAVERYHADFALTGAGMMWRVQGPVRTTSLCT</sequence>
<dbReference type="GO" id="GO:0008094">
    <property type="term" value="F:ATP-dependent activity, acting on DNA"/>
    <property type="evidence" value="ECO:0007669"/>
    <property type="project" value="TreeGrafter"/>
</dbReference>
<evidence type="ECO:0000313" key="8">
    <source>
        <dbReference type="EMBL" id="OSX64432.1"/>
    </source>
</evidence>
<dbReference type="InterPro" id="IPR029063">
    <property type="entry name" value="SAM-dependent_MTases_sf"/>
</dbReference>
<dbReference type="GO" id="GO:0005524">
    <property type="term" value="F:ATP binding"/>
    <property type="evidence" value="ECO:0007669"/>
    <property type="project" value="UniProtKB-KW"/>
</dbReference>
<feature type="region of interest" description="Disordered" evidence="6">
    <location>
        <begin position="21"/>
        <end position="92"/>
    </location>
</feature>
<dbReference type="RefSeq" id="XP_024341226.1">
    <property type="nucleotide sequence ID" value="XM_024478766.1"/>
</dbReference>
<dbReference type="Pfam" id="PF00176">
    <property type="entry name" value="SNF2-rel_dom"/>
    <property type="match status" value="1"/>
</dbReference>
<feature type="region of interest" description="Disordered" evidence="6">
    <location>
        <begin position="530"/>
        <end position="555"/>
    </location>
</feature>
<feature type="region of interest" description="Disordered" evidence="6">
    <location>
        <begin position="1926"/>
        <end position="1954"/>
    </location>
</feature>
<feature type="compositionally biased region" description="Basic residues" evidence="6">
    <location>
        <begin position="1551"/>
        <end position="1567"/>
    </location>
</feature>
<organism evidence="8 9">
    <name type="scientific">Postia placenta MAD-698-R-SB12</name>
    <dbReference type="NCBI Taxonomy" id="670580"/>
    <lineage>
        <taxon>Eukaryota</taxon>
        <taxon>Fungi</taxon>
        <taxon>Dikarya</taxon>
        <taxon>Basidiomycota</taxon>
        <taxon>Agaricomycotina</taxon>
        <taxon>Agaricomycetes</taxon>
        <taxon>Polyporales</taxon>
        <taxon>Adustoporiaceae</taxon>
        <taxon>Rhodonia</taxon>
    </lineage>
</organism>
<keyword evidence="9" id="KW-1185">Reference proteome</keyword>
<dbReference type="Gene3D" id="3.40.50.10810">
    <property type="entry name" value="Tandem AAA-ATPase domain"/>
    <property type="match status" value="1"/>
</dbReference>
<dbReference type="GO" id="GO:0006281">
    <property type="term" value="P:DNA repair"/>
    <property type="evidence" value="ECO:0007669"/>
    <property type="project" value="TreeGrafter"/>
</dbReference>
<dbReference type="PANTHER" id="PTHR45626:SF26">
    <property type="entry name" value="FAMILY HELICASE, PUTATIVE (AFU_ORTHOLOGUE AFUA_2G09120)-RELATED"/>
    <property type="match status" value="1"/>
</dbReference>
<feature type="compositionally biased region" description="Low complexity" evidence="6">
    <location>
        <begin position="1436"/>
        <end position="1450"/>
    </location>
</feature>
<dbReference type="SUPFAM" id="SSF53335">
    <property type="entry name" value="S-adenosyl-L-methionine-dependent methyltransferases"/>
    <property type="match status" value="1"/>
</dbReference>
<keyword evidence="2" id="KW-0808">Transferase</keyword>
<dbReference type="SMART" id="SM00487">
    <property type="entry name" value="DEXDc"/>
    <property type="match status" value="1"/>
</dbReference>
<feature type="compositionally biased region" description="Basic and acidic residues" evidence="6">
    <location>
        <begin position="1941"/>
        <end position="1951"/>
    </location>
</feature>
<evidence type="ECO:0000256" key="6">
    <source>
        <dbReference type="SAM" id="MobiDB-lite"/>
    </source>
</evidence>
<dbReference type="InterPro" id="IPR014001">
    <property type="entry name" value="Helicase_ATP-bd"/>
</dbReference>
<dbReference type="InterPro" id="IPR038718">
    <property type="entry name" value="SNF2-like_sf"/>
</dbReference>
<accession>A0A1X6N7G5</accession>
<keyword evidence="3" id="KW-0547">Nucleotide-binding</keyword>
<dbReference type="GeneID" id="36323716"/>
<feature type="compositionally biased region" description="Acidic residues" evidence="6">
    <location>
        <begin position="1476"/>
        <end position="1494"/>
    </location>
</feature>
<dbReference type="GO" id="GO:0005634">
    <property type="term" value="C:nucleus"/>
    <property type="evidence" value="ECO:0007669"/>
    <property type="project" value="TreeGrafter"/>
</dbReference>
<feature type="domain" description="Helicase ATP-binding" evidence="7">
    <location>
        <begin position="1155"/>
        <end position="1717"/>
    </location>
</feature>
<dbReference type="InterPro" id="IPR000330">
    <property type="entry name" value="SNF2_N"/>
</dbReference>
<evidence type="ECO:0000259" key="7">
    <source>
        <dbReference type="SMART" id="SM00487"/>
    </source>
</evidence>
<dbReference type="InterPro" id="IPR036188">
    <property type="entry name" value="FAD/NAD-bd_sf"/>
</dbReference>
<name>A0A1X6N7G5_9APHY</name>
<evidence type="ECO:0000256" key="1">
    <source>
        <dbReference type="ARBA" id="ARBA00022603"/>
    </source>
</evidence>
<evidence type="ECO:0000256" key="5">
    <source>
        <dbReference type="ARBA" id="ARBA00022840"/>
    </source>
</evidence>
<dbReference type="Gene3D" id="3.50.50.60">
    <property type="entry name" value="FAD/NAD(P)-binding domain"/>
    <property type="match status" value="1"/>
</dbReference>
<feature type="compositionally biased region" description="Acidic residues" evidence="6">
    <location>
        <begin position="1518"/>
        <end position="1534"/>
    </location>
</feature>
<feature type="region of interest" description="Disordered" evidence="6">
    <location>
        <begin position="1435"/>
        <end position="1620"/>
    </location>
</feature>